<protein>
    <submittedName>
        <fullName evidence="2">Uncharacterized protein</fullName>
    </submittedName>
</protein>
<name>A0ABC8IU35_ERUVS</name>
<evidence type="ECO:0000256" key="1">
    <source>
        <dbReference type="SAM" id="MobiDB-lite"/>
    </source>
</evidence>
<reference evidence="2 3" key="1">
    <citation type="submission" date="2022-03" db="EMBL/GenBank/DDBJ databases">
        <authorList>
            <person name="Macdonald S."/>
            <person name="Ahmed S."/>
            <person name="Newling K."/>
        </authorList>
    </citation>
    <scope>NUCLEOTIDE SEQUENCE [LARGE SCALE GENOMIC DNA]</scope>
</reference>
<organism evidence="2 3">
    <name type="scientific">Eruca vesicaria subsp. sativa</name>
    <name type="common">Garden rocket</name>
    <name type="synonym">Eruca sativa</name>
    <dbReference type="NCBI Taxonomy" id="29727"/>
    <lineage>
        <taxon>Eukaryota</taxon>
        <taxon>Viridiplantae</taxon>
        <taxon>Streptophyta</taxon>
        <taxon>Embryophyta</taxon>
        <taxon>Tracheophyta</taxon>
        <taxon>Spermatophyta</taxon>
        <taxon>Magnoliopsida</taxon>
        <taxon>eudicotyledons</taxon>
        <taxon>Gunneridae</taxon>
        <taxon>Pentapetalae</taxon>
        <taxon>rosids</taxon>
        <taxon>malvids</taxon>
        <taxon>Brassicales</taxon>
        <taxon>Brassicaceae</taxon>
        <taxon>Brassiceae</taxon>
        <taxon>Eruca</taxon>
    </lineage>
</organism>
<feature type="region of interest" description="Disordered" evidence="1">
    <location>
        <begin position="1"/>
        <end position="26"/>
    </location>
</feature>
<dbReference type="AlphaFoldDB" id="A0ABC8IU35"/>
<dbReference type="EMBL" id="CAKOAT010051488">
    <property type="protein sequence ID" value="CAH8297221.1"/>
    <property type="molecule type" value="Genomic_DNA"/>
</dbReference>
<comment type="caution">
    <text evidence="2">The sequence shown here is derived from an EMBL/GenBank/DDBJ whole genome shotgun (WGS) entry which is preliminary data.</text>
</comment>
<feature type="region of interest" description="Disordered" evidence="1">
    <location>
        <begin position="82"/>
        <end position="109"/>
    </location>
</feature>
<keyword evidence="3" id="KW-1185">Reference proteome</keyword>
<gene>
    <name evidence="2" type="ORF">ERUC_LOCUS2142</name>
</gene>
<evidence type="ECO:0000313" key="3">
    <source>
        <dbReference type="Proteomes" id="UP001642260"/>
    </source>
</evidence>
<proteinExistence type="predicted"/>
<evidence type="ECO:0000313" key="2">
    <source>
        <dbReference type="EMBL" id="CAH8297221.1"/>
    </source>
</evidence>
<sequence length="205" mass="22505">MSSRKKVSRKSTPRSSTSEDVCDDDLLVPKAEFEPQSISPAENEAYWIARCGLITRPPEVPYLNKLHQVVDHNLLNRSTHSILKPKKHDSDSDASVPLVTPRKGKAKQSKDKAIDLEDFDFSADDFVLPGWGPSIPYGDGSGASEAPFPNVDFDELLASLPTNFDLAPPVYIPEISEVVAEGSRLITGILTMTFLLGSEHDQLCL</sequence>
<accession>A0ABC8IU35</accession>
<feature type="compositionally biased region" description="Basic residues" evidence="1">
    <location>
        <begin position="1"/>
        <end position="12"/>
    </location>
</feature>
<dbReference type="Proteomes" id="UP001642260">
    <property type="component" value="Unassembled WGS sequence"/>
</dbReference>